<accession>A0ABW1U4Z1</accession>
<name>A0ABW1U4Z1_9BURK</name>
<evidence type="ECO:0000256" key="3">
    <source>
        <dbReference type="ARBA" id="ARBA00022989"/>
    </source>
</evidence>
<dbReference type="SUPFAM" id="SSF74653">
    <property type="entry name" value="TolA/TonB C-terminal domain"/>
    <property type="match status" value="1"/>
</dbReference>
<feature type="compositionally biased region" description="Basic and acidic residues" evidence="5">
    <location>
        <begin position="155"/>
        <end position="172"/>
    </location>
</feature>
<evidence type="ECO:0000256" key="4">
    <source>
        <dbReference type="ARBA" id="ARBA00023136"/>
    </source>
</evidence>
<evidence type="ECO:0000313" key="8">
    <source>
        <dbReference type="Proteomes" id="UP001596270"/>
    </source>
</evidence>
<protein>
    <submittedName>
        <fullName evidence="7">Cell envelope integrity protein TolA</fullName>
    </submittedName>
</protein>
<keyword evidence="3 6" id="KW-1133">Transmembrane helix</keyword>
<evidence type="ECO:0000256" key="2">
    <source>
        <dbReference type="ARBA" id="ARBA00022692"/>
    </source>
</evidence>
<sequence length="299" mass="32294">MPSATDRLDFAPPRDAGSVRAFGLALLVHILLIAALTWGVNWKRSDQSVSFEAELWSSVPQAAAPKLVEAPPPPPPEPAPKAPEVKTTPPAPDVDIALEQEKKRKLLQQQKELEAQKALDKQKAEALAKKEKEKEKEKELKAKEEQAKRLAAQQEAKKLEAQKQARQQDADKQSQAAAQKQRQEALNRMMGLAGASGAPNASGTAQKSSGPSGSYGGKVRAKVKPNVVFTDDVAGNPTAEVEVRTTPDGTIISQRLVKSSGNAAWDDAVIKAIIRTGSMPRDVDGRVPTPMILEFRPKD</sequence>
<evidence type="ECO:0000256" key="6">
    <source>
        <dbReference type="SAM" id="Phobius"/>
    </source>
</evidence>
<comment type="subcellular location">
    <subcellularLocation>
        <location evidence="1">Membrane</location>
        <topology evidence="1">Single-pass membrane protein</topology>
    </subcellularLocation>
</comment>
<keyword evidence="8" id="KW-1185">Reference proteome</keyword>
<organism evidence="7 8">
    <name type="scientific">Polaromonas aquatica</name>
    <dbReference type="NCBI Taxonomy" id="332657"/>
    <lineage>
        <taxon>Bacteria</taxon>
        <taxon>Pseudomonadati</taxon>
        <taxon>Pseudomonadota</taxon>
        <taxon>Betaproteobacteria</taxon>
        <taxon>Burkholderiales</taxon>
        <taxon>Comamonadaceae</taxon>
        <taxon>Polaromonas</taxon>
    </lineage>
</organism>
<evidence type="ECO:0000313" key="7">
    <source>
        <dbReference type="EMBL" id="MFC6284012.1"/>
    </source>
</evidence>
<feature type="transmembrane region" description="Helical" evidence="6">
    <location>
        <begin position="20"/>
        <end position="40"/>
    </location>
</feature>
<evidence type="ECO:0000256" key="1">
    <source>
        <dbReference type="ARBA" id="ARBA00004167"/>
    </source>
</evidence>
<feature type="compositionally biased region" description="Pro residues" evidence="5">
    <location>
        <begin position="70"/>
        <end position="81"/>
    </location>
</feature>
<dbReference type="Pfam" id="PF13103">
    <property type="entry name" value="TonB_2"/>
    <property type="match status" value="1"/>
</dbReference>
<proteinExistence type="predicted"/>
<evidence type="ECO:0000256" key="5">
    <source>
        <dbReference type="SAM" id="MobiDB-lite"/>
    </source>
</evidence>
<dbReference type="EMBL" id="JBHSRS010000084">
    <property type="protein sequence ID" value="MFC6284012.1"/>
    <property type="molecule type" value="Genomic_DNA"/>
</dbReference>
<feature type="region of interest" description="Disordered" evidence="5">
    <location>
        <begin position="64"/>
        <end position="219"/>
    </location>
</feature>
<dbReference type="InterPro" id="IPR014161">
    <property type="entry name" value="Tol-Pal_TolA"/>
</dbReference>
<reference evidence="8" key="1">
    <citation type="journal article" date="2019" name="Int. J. Syst. Evol. Microbiol.">
        <title>The Global Catalogue of Microorganisms (GCM) 10K type strain sequencing project: providing services to taxonomists for standard genome sequencing and annotation.</title>
        <authorList>
            <consortium name="The Broad Institute Genomics Platform"/>
            <consortium name="The Broad Institute Genome Sequencing Center for Infectious Disease"/>
            <person name="Wu L."/>
            <person name="Ma J."/>
        </authorList>
    </citation>
    <scope>NUCLEOTIDE SEQUENCE [LARGE SCALE GENOMIC DNA]</scope>
    <source>
        <strain evidence="8">CCUG 39402</strain>
    </source>
</reference>
<dbReference type="RefSeq" id="WP_371439778.1">
    <property type="nucleotide sequence ID" value="NZ_JBHSRS010000084.1"/>
</dbReference>
<feature type="compositionally biased region" description="Basic and acidic residues" evidence="5">
    <location>
        <begin position="111"/>
        <end position="148"/>
    </location>
</feature>
<comment type="caution">
    <text evidence="7">The sequence shown here is derived from an EMBL/GenBank/DDBJ whole genome shotgun (WGS) entry which is preliminary data.</text>
</comment>
<dbReference type="InterPro" id="IPR006260">
    <property type="entry name" value="TonB/TolA_C"/>
</dbReference>
<gene>
    <name evidence="7" type="primary">tolA</name>
    <name evidence="7" type="ORF">ACFQND_22530</name>
</gene>
<dbReference type="Gene3D" id="3.30.1150.10">
    <property type="match status" value="1"/>
</dbReference>
<dbReference type="Proteomes" id="UP001596270">
    <property type="component" value="Unassembled WGS sequence"/>
</dbReference>
<keyword evidence="2 6" id="KW-0812">Transmembrane</keyword>
<dbReference type="NCBIfam" id="TIGR02794">
    <property type="entry name" value="tolA_full"/>
    <property type="match status" value="1"/>
</dbReference>
<dbReference type="NCBIfam" id="TIGR01352">
    <property type="entry name" value="tonB_Cterm"/>
    <property type="match status" value="1"/>
</dbReference>
<keyword evidence="4 6" id="KW-0472">Membrane</keyword>